<protein>
    <submittedName>
        <fullName evidence="2">Uncharacterized protein</fullName>
    </submittedName>
</protein>
<feature type="region of interest" description="Disordered" evidence="1">
    <location>
        <begin position="26"/>
        <end position="71"/>
    </location>
</feature>
<dbReference type="GeneID" id="18923820"/>
<feature type="region of interest" description="Disordered" evidence="1">
    <location>
        <begin position="391"/>
        <end position="415"/>
    </location>
</feature>
<dbReference type="VEuPathDB" id="FungiDB:MELLADRAFT_109637"/>
<proteinExistence type="predicted"/>
<dbReference type="Proteomes" id="UP000001072">
    <property type="component" value="Unassembled WGS sequence"/>
</dbReference>
<dbReference type="KEGG" id="mlr:MELLADRAFT_109637"/>
<feature type="compositionally biased region" description="Polar residues" evidence="1">
    <location>
        <begin position="26"/>
        <end position="42"/>
    </location>
</feature>
<name>F4RX44_MELLP</name>
<accession>F4RX44</accession>
<keyword evidence="3" id="KW-1185">Reference proteome</keyword>
<evidence type="ECO:0000313" key="3">
    <source>
        <dbReference type="Proteomes" id="UP000001072"/>
    </source>
</evidence>
<feature type="region of interest" description="Disordered" evidence="1">
    <location>
        <begin position="1"/>
        <end position="20"/>
    </location>
</feature>
<dbReference type="EMBL" id="GL883127">
    <property type="protein sequence ID" value="EGG03049.1"/>
    <property type="molecule type" value="Genomic_DNA"/>
</dbReference>
<feature type="compositionally biased region" description="Polar residues" evidence="1">
    <location>
        <begin position="391"/>
        <end position="408"/>
    </location>
</feature>
<reference evidence="3" key="1">
    <citation type="journal article" date="2011" name="Proc. Natl. Acad. Sci. U.S.A.">
        <title>Obligate biotrophy features unraveled by the genomic analysis of rust fungi.</title>
        <authorList>
            <person name="Duplessis S."/>
            <person name="Cuomo C.A."/>
            <person name="Lin Y.-C."/>
            <person name="Aerts A."/>
            <person name="Tisserant E."/>
            <person name="Veneault-Fourrey C."/>
            <person name="Joly D.L."/>
            <person name="Hacquard S."/>
            <person name="Amselem J."/>
            <person name="Cantarel B.L."/>
            <person name="Chiu R."/>
            <person name="Coutinho P.M."/>
            <person name="Feau N."/>
            <person name="Field M."/>
            <person name="Frey P."/>
            <person name="Gelhaye E."/>
            <person name="Goldberg J."/>
            <person name="Grabherr M.G."/>
            <person name="Kodira C.D."/>
            <person name="Kohler A."/>
            <person name="Kuees U."/>
            <person name="Lindquist E.A."/>
            <person name="Lucas S.M."/>
            <person name="Mago R."/>
            <person name="Mauceli E."/>
            <person name="Morin E."/>
            <person name="Murat C."/>
            <person name="Pangilinan J.L."/>
            <person name="Park R."/>
            <person name="Pearson M."/>
            <person name="Quesneville H."/>
            <person name="Rouhier N."/>
            <person name="Sakthikumar S."/>
            <person name="Salamov A.A."/>
            <person name="Schmutz J."/>
            <person name="Selles B."/>
            <person name="Shapiro H."/>
            <person name="Tanguay P."/>
            <person name="Tuskan G.A."/>
            <person name="Henrissat B."/>
            <person name="Van de Peer Y."/>
            <person name="Rouze P."/>
            <person name="Ellis J.G."/>
            <person name="Dodds P.N."/>
            <person name="Schein J.E."/>
            <person name="Zhong S."/>
            <person name="Hamelin R.C."/>
            <person name="Grigoriev I.V."/>
            <person name="Szabo L.J."/>
            <person name="Martin F."/>
        </authorList>
    </citation>
    <scope>NUCLEOTIDE SEQUENCE [LARGE SCALE GENOMIC DNA]</scope>
    <source>
        <strain evidence="3">98AG31 / pathotype 3-4-7</strain>
    </source>
</reference>
<dbReference type="InParanoid" id="F4RX44"/>
<dbReference type="HOGENOM" id="CLU_042820_1_0_1"/>
<evidence type="ECO:0000313" key="2">
    <source>
        <dbReference type="EMBL" id="EGG03049.1"/>
    </source>
</evidence>
<organism evidence="3">
    <name type="scientific">Melampsora larici-populina (strain 98AG31 / pathotype 3-4-7)</name>
    <name type="common">Poplar leaf rust fungus</name>
    <dbReference type="NCBI Taxonomy" id="747676"/>
    <lineage>
        <taxon>Eukaryota</taxon>
        <taxon>Fungi</taxon>
        <taxon>Dikarya</taxon>
        <taxon>Basidiomycota</taxon>
        <taxon>Pucciniomycotina</taxon>
        <taxon>Pucciniomycetes</taxon>
        <taxon>Pucciniales</taxon>
        <taxon>Melampsoraceae</taxon>
        <taxon>Melampsora</taxon>
    </lineage>
</organism>
<dbReference type="RefSeq" id="XP_007413842.1">
    <property type="nucleotide sequence ID" value="XM_007413780.1"/>
</dbReference>
<dbReference type="OrthoDB" id="2501449at2759"/>
<gene>
    <name evidence="2" type="ORF">MELLADRAFT_109637</name>
</gene>
<dbReference type="AlphaFoldDB" id="F4RX44"/>
<evidence type="ECO:0000256" key="1">
    <source>
        <dbReference type="SAM" id="MobiDB-lite"/>
    </source>
</evidence>
<feature type="compositionally biased region" description="Low complexity" evidence="1">
    <location>
        <begin position="60"/>
        <end position="71"/>
    </location>
</feature>
<sequence length="415" mass="46026">MSDWDEIFGSGDEMDVEDEELRVQTLNSSTLRPSQSAMSIESPQPAPATLFRPPQQRVTPASAPSRQSASRASVKKFADLLKLTKDNQEVLQRMYDITSPGEEYLGTLSYLVFAFQESKGLPGTKWVARRVIRDTFKDQVAEFILRPDLQAYSKSVAEDHTTMVQSLEVLTFVCKTRSKSSYQGSFTVANYIILAKNFLKGLKPEFVDEHCPGDYVAGEACIPGTVMYLFIKETLKNQRSRVRSALLTNILGVAEGSAVKVPACKNIVLQVARTFLPDVRALEDGDALTKLGPSKVKRIIFMRYVTVYYYVNQTENKKRCQWTLMVEILAELCERPAGDASVYFKQVARYDREAFTGKRTWASIKASGALPAPFVDQVLEAAREINALAAQSGNGDEVGASTSGNQVSGEDFEAD</sequence>